<keyword evidence="3" id="KW-1185">Reference proteome</keyword>
<dbReference type="InterPro" id="IPR036249">
    <property type="entry name" value="Thioredoxin-like_sf"/>
</dbReference>
<name>A0A2S9QH61_9HYPH</name>
<reference evidence="2 3" key="1">
    <citation type="submission" date="2018-02" db="EMBL/GenBank/DDBJ databases">
        <title>Whole genome sequencing of endophytic bacterium.</title>
        <authorList>
            <person name="Eedara R."/>
            <person name="Podile A.R."/>
        </authorList>
    </citation>
    <scope>NUCLEOTIDE SEQUENCE [LARGE SCALE GENOMIC DNA]</scope>
    <source>
        <strain evidence="2 3">RP1T</strain>
    </source>
</reference>
<gene>
    <name evidence="2" type="ORF">C5L14_05500</name>
</gene>
<feature type="chain" id="PRO_5015586537" evidence="1">
    <location>
        <begin position="21"/>
        <end position="237"/>
    </location>
</feature>
<evidence type="ECO:0000313" key="2">
    <source>
        <dbReference type="EMBL" id="PRH88683.1"/>
    </source>
</evidence>
<evidence type="ECO:0000313" key="3">
    <source>
        <dbReference type="Proteomes" id="UP000237682"/>
    </source>
</evidence>
<accession>A0A2S9QH61</accession>
<dbReference type="PANTHER" id="PTHR36057">
    <property type="match status" value="1"/>
</dbReference>
<dbReference type="PANTHER" id="PTHR36057:SF1">
    <property type="entry name" value="LIPOPROTEIN LIPID ATTACHMENT SITE-LIKE PROTEIN, PUTATIVE (DUF1223)-RELATED"/>
    <property type="match status" value="1"/>
</dbReference>
<protein>
    <submittedName>
        <fullName evidence="2">DUF1223 domain-containing protein</fullName>
    </submittedName>
</protein>
<dbReference type="Pfam" id="PF06764">
    <property type="entry name" value="DUF1223"/>
    <property type="match status" value="1"/>
</dbReference>
<dbReference type="Proteomes" id="UP000237682">
    <property type="component" value="Unassembled WGS sequence"/>
</dbReference>
<proteinExistence type="predicted"/>
<dbReference type="EMBL" id="PUEJ01000002">
    <property type="protein sequence ID" value="PRH88683.1"/>
    <property type="molecule type" value="Genomic_DNA"/>
</dbReference>
<dbReference type="SUPFAM" id="SSF52833">
    <property type="entry name" value="Thioredoxin-like"/>
    <property type="match status" value="1"/>
</dbReference>
<evidence type="ECO:0000256" key="1">
    <source>
        <dbReference type="SAM" id="SignalP"/>
    </source>
</evidence>
<comment type="caution">
    <text evidence="2">The sequence shown here is derived from an EMBL/GenBank/DDBJ whole genome shotgun (WGS) entry which is preliminary data.</text>
</comment>
<dbReference type="OrthoDB" id="9808254at2"/>
<keyword evidence="1" id="KW-0732">Signal</keyword>
<feature type="signal peptide" evidence="1">
    <location>
        <begin position="1"/>
        <end position="20"/>
    </location>
</feature>
<sequence length="237" mass="25130">MRRNLVAALLLLAASGPAMAQPRAVVELFTSQGCSSCPPADKMMGELARDPSVIALSLPVDYWDYVGWKDTLADNTFTRRQRAYAEVRGDRAVYTPQIVVDGVQHAVGSNGQEVHRAIEMAATHPNVLSVPVAISGTKGAYSISLGKSAHKGEVWVVPIETSAEVKIERGENTGKTVTYSNVVRCFRKVADYDGNAATLALKPDVTNAPGADSFAVLVQADTAGRPGAILGAAMHKP</sequence>
<organism evidence="2 3">
    <name type="scientific">Labrys okinawensis</name>
    <dbReference type="NCBI Taxonomy" id="346911"/>
    <lineage>
        <taxon>Bacteria</taxon>
        <taxon>Pseudomonadati</taxon>
        <taxon>Pseudomonadota</taxon>
        <taxon>Alphaproteobacteria</taxon>
        <taxon>Hyphomicrobiales</taxon>
        <taxon>Xanthobacteraceae</taxon>
        <taxon>Labrys</taxon>
    </lineage>
</organism>
<dbReference type="InterPro" id="IPR010634">
    <property type="entry name" value="DUF1223"/>
</dbReference>
<dbReference type="AlphaFoldDB" id="A0A2S9QH61"/>
<dbReference type="RefSeq" id="WP_105861030.1">
    <property type="nucleotide sequence ID" value="NZ_PUEJ01000002.1"/>
</dbReference>